<evidence type="ECO:0000313" key="5">
    <source>
        <dbReference type="EMBL" id="GKX54082.1"/>
    </source>
</evidence>
<reference evidence="5" key="1">
    <citation type="submission" date="2022-06" db="EMBL/GenBank/DDBJ databases">
        <title>Draft genome sequences of Leminorella grimontii str. JCM5902.</title>
        <authorList>
            <person name="Wakabayashi Y."/>
            <person name="Kojima K."/>
        </authorList>
    </citation>
    <scope>NUCLEOTIDE SEQUENCE</scope>
    <source>
        <strain evidence="5">JCM 5902</strain>
    </source>
</reference>
<keyword evidence="2" id="KW-0805">Transcription regulation</keyword>
<evidence type="ECO:0000256" key="1">
    <source>
        <dbReference type="ARBA" id="ARBA00010234"/>
    </source>
</evidence>
<proteinExistence type="inferred from homology"/>
<protein>
    <recommendedName>
        <fullName evidence="7">Antitermination protein</fullName>
    </recommendedName>
</protein>
<sequence>MKDIKDLLTAWGNTNSDKTGTEYASKAVGIEGADRESEYRPTLGDDEFQKVDAAVCHLKQYSIEEYNIVCLTYVHHISIKVIGKHMERSNSYVKERLGKGEYFIAGMLQMMKAAA</sequence>
<organism evidence="5 6">
    <name type="scientific">Leminorella grimontii</name>
    <dbReference type="NCBI Taxonomy" id="82981"/>
    <lineage>
        <taxon>Bacteria</taxon>
        <taxon>Pseudomonadati</taxon>
        <taxon>Pseudomonadota</taxon>
        <taxon>Gammaproteobacteria</taxon>
        <taxon>Enterobacterales</taxon>
        <taxon>Budviciaceae</taxon>
        <taxon>Leminorella</taxon>
    </lineage>
</organism>
<dbReference type="AlphaFoldDB" id="A0AAV5MXA0"/>
<accession>A0AAV5MXA0</accession>
<evidence type="ECO:0000256" key="2">
    <source>
        <dbReference type="ARBA" id="ARBA00023015"/>
    </source>
</evidence>
<comment type="caution">
    <text evidence="5">The sequence shown here is derived from an EMBL/GenBank/DDBJ whole genome shotgun (WGS) entry which is preliminary data.</text>
</comment>
<evidence type="ECO:0000256" key="4">
    <source>
        <dbReference type="ARBA" id="ARBA00023163"/>
    </source>
</evidence>
<keyword evidence="4" id="KW-0804">Transcription</keyword>
<dbReference type="Proteomes" id="UP001058124">
    <property type="component" value="Unassembled WGS sequence"/>
</dbReference>
<dbReference type="GO" id="GO:0060567">
    <property type="term" value="P:negative regulation of termination of DNA-templated transcription"/>
    <property type="evidence" value="ECO:0007669"/>
    <property type="project" value="InterPro"/>
</dbReference>
<evidence type="ECO:0008006" key="7">
    <source>
        <dbReference type="Google" id="ProtNLM"/>
    </source>
</evidence>
<gene>
    <name evidence="5" type="ORF">SOASR030_01940</name>
</gene>
<dbReference type="Pfam" id="PF06530">
    <property type="entry name" value="Phage_antitermQ"/>
    <property type="match status" value="1"/>
</dbReference>
<dbReference type="GO" id="GO:0003677">
    <property type="term" value="F:DNA binding"/>
    <property type="evidence" value="ECO:0007669"/>
    <property type="project" value="UniProtKB-KW"/>
</dbReference>
<evidence type="ECO:0000256" key="3">
    <source>
        <dbReference type="ARBA" id="ARBA00023125"/>
    </source>
</evidence>
<keyword evidence="3" id="KW-0238">DNA-binding</keyword>
<name>A0AAV5MXA0_9GAMM</name>
<evidence type="ECO:0000313" key="6">
    <source>
        <dbReference type="Proteomes" id="UP001058124"/>
    </source>
</evidence>
<keyword evidence="6" id="KW-1185">Reference proteome</keyword>
<dbReference type="InterPro" id="IPR010534">
    <property type="entry name" value="Phage_933W_GpQ"/>
</dbReference>
<comment type="similarity">
    <text evidence="1">Belongs to the phage antitermination Q type 1 family.</text>
</comment>
<dbReference type="RefSeq" id="WP_027275805.1">
    <property type="nucleotide sequence ID" value="NZ_BRLH01000001.1"/>
</dbReference>
<dbReference type="EMBL" id="BRLH01000001">
    <property type="protein sequence ID" value="GKX54082.1"/>
    <property type="molecule type" value="Genomic_DNA"/>
</dbReference>